<evidence type="ECO:0000256" key="2">
    <source>
        <dbReference type="ARBA" id="ARBA00023128"/>
    </source>
</evidence>
<evidence type="ECO:0000313" key="7">
    <source>
        <dbReference type="Proteomes" id="UP000664521"/>
    </source>
</evidence>
<dbReference type="InterPro" id="IPR013177">
    <property type="entry name" value="Ribosomal_mS38_C"/>
</dbReference>
<evidence type="ECO:0000256" key="4">
    <source>
        <dbReference type="ARBA" id="ARBA00035682"/>
    </source>
</evidence>
<evidence type="ECO:0000259" key="5">
    <source>
        <dbReference type="SMART" id="SM01155"/>
    </source>
</evidence>
<name>A0A8H3I7C7_9LECA</name>
<accession>A0A8H3I7C7</accession>
<dbReference type="Pfam" id="PF08213">
    <property type="entry name" value="COX24_C"/>
    <property type="match status" value="1"/>
</dbReference>
<comment type="similarity">
    <text evidence="3">Belongs to the mitochondrion-specific ribosomal protein mS38 family.</text>
</comment>
<dbReference type="AlphaFoldDB" id="A0A8H3I7C7"/>
<evidence type="ECO:0000313" key="6">
    <source>
        <dbReference type="EMBL" id="CAF9903174.1"/>
    </source>
</evidence>
<feature type="domain" description="Ribosomal protein mS38 C-terminal" evidence="5">
    <location>
        <begin position="251"/>
        <end position="284"/>
    </location>
</feature>
<dbReference type="SMART" id="SM01155">
    <property type="entry name" value="DUF1713"/>
    <property type="match status" value="1"/>
</dbReference>
<proteinExistence type="inferred from homology"/>
<keyword evidence="2" id="KW-0496">Mitochondrion</keyword>
<dbReference type="OrthoDB" id="5364404at2759"/>
<gene>
    <name evidence="6" type="ORF">HETSPECPRED_000141</name>
</gene>
<reference evidence="6" key="1">
    <citation type="submission" date="2021-03" db="EMBL/GenBank/DDBJ databases">
        <authorList>
            <person name="Tagirdzhanova G."/>
        </authorList>
    </citation>
    <scope>NUCLEOTIDE SEQUENCE</scope>
</reference>
<keyword evidence="7" id="KW-1185">Reference proteome</keyword>
<protein>
    <recommendedName>
        <fullName evidence="4">Small ribosomal subunit protein mS38</fullName>
    </recommendedName>
</protein>
<sequence>MLASSWNDMARGIACSGLGRTTQALASTAQIHVASFFSIHRPISVTTSIPPPTSEASFSTLFAPKERPKYSTADVIYTLSSAVDGVENTNLGRQRQSKMGTDLHTVVTQASASNADTETVRHLDSHQSHHVHINLQELRKNFRPFVAPPVPVPMGSSQESATEVQRALPKTRRTTQKSYSTTLTILESTYPNGRKTYKAQTSPIREESIEENVPAIDMPPASRQPFLNRMRERHRRLEEWRDNGPAKGLWRAISVKRQRRLKMKKHKYKKLMRRTRNLRRRLDRN</sequence>
<dbReference type="EMBL" id="CAJPDS010000001">
    <property type="protein sequence ID" value="CAF9903174.1"/>
    <property type="molecule type" value="Genomic_DNA"/>
</dbReference>
<comment type="subcellular location">
    <subcellularLocation>
        <location evidence="1">Mitochondrion</location>
    </subcellularLocation>
</comment>
<dbReference type="GO" id="GO:0005739">
    <property type="term" value="C:mitochondrion"/>
    <property type="evidence" value="ECO:0007669"/>
    <property type="project" value="UniProtKB-SubCell"/>
</dbReference>
<dbReference type="PANTHER" id="PTHR32035:SF3">
    <property type="entry name" value="SMALL RIBOSOMAL SUBUNIT PROTEIN MS38"/>
    <property type="match status" value="1"/>
</dbReference>
<dbReference type="PANTHER" id="PTHR32035">
    <property type="entry name" value="AURORA KINASE A-INTERACTING PROTEIN"/>
    <property type="match status" value="1"/>
</dbReference>
<organism evidence="6 7">
    <name type="scientific">Heterodermia speciosa</name>
    <dbReference type="NCBI Taxonomy" id="116794"/>
    <lineage>
        <taxon>Eukaryota</taxon>
        <taxon>Fungi</taxon>
        <taxon>Dikarya</taxon>
        <taxon>Ascomycota</taxon>
        <taxon>Pezizomycotina</taxon>
        <taxon>Lecanoromycetes</taxon>
        <taxon>OSLEUM clade</taxon>
        <taxon>Lecanoromycetidae</taxon>
        <taxon>Caliciales</taxon>
        <taxon>Physciaceae</taxon>
        <taxon>Heterodermia</taxon>
    </lineage>
</organism>
<evidence type="ECO:0000256" key="1">
    <source>
        <dbReference type="ARBA" id="ARBA00004173"/>
    </source>
</evidence>
<comment type="caution">
    <text evidence="6">The sequence shown here is derived from an EMBL/GenBank/DDBJ whole genome shotgun (WGS) entry which is preliminary data.</text>
</comment>
<evidence type="ECO:0000256" key="3">
    <source>
        <dbReference type="ARBA" id="ARBA00035647"/>
    </source>
</evidence>
<dbReference type="Proteomes" id="UP000664521">
    <property type="component" value="Unassembled WGS sequence"/>
</dbReference>